<reference evidence="1" key="1">
    <citation type="journal article" date="2020" name="Stud. Mycol.">
        <title>101 Dothideomycetes genomes: a test case for predicting lifestyles and emergence of pathogens.</title>
        <authorList>
            <person name="Haridas S."/>
            <person name="Albert R."/>
            <person name="Binder M."/>
            <person name="Bloem J."/>
            <person name="Labutti K."/>
            <person name="Salamov A."/>
            <person name="Andreopoulos B."/>
            <person name="Baker S."/>
            <person name="Barry K."/>
            <person name="Bills G."/>
            <person name="Bluhm B."/>
            <person name="Cannon C."/>
            <person name="Castanera R."/>
            <person name="Culley D."/>
            <person name="Daum C."/>
            <person name="Ezra D."/>
            <person name="Gonzalez J."/>
            <person name="Henrissat B."/>
            <person name="Kuo A."/>
            <person name="Liang C."/>
            <person name="Lipzen A."/>
            <person name="Lutzoni F."/>
            <person name="Magnuson J."/>
            <person name="Mondo S."/>
            <person name="Nolan M."/>
            <person name="Ohm R."/>
            <person name="Pangilinan J."/>
            <person name="Park H.-J."/>
            <person name="Ramirez L."/>
            <person name="Alfaro M."/>
            <person name="Sun H."/>
            <person name="Tritt A."/>
            <person name="Yoshinaga Y."/>
            <person name="Zwiers L.-H."/>
            <person name="Turgeon B."/>
            <person name="Goodwin S."/>
            <person name="Spatafora J."/>
            <person name="Crous P."/>
            <person name="Grigoriev I."/>
        </authorList>
    </citation>
    <scope>NUCLEOTIDE SEQUENCE</scope>
    <source>
        <strain evidence="1">CBS 125425</strain>
    </source>
</reference>
<protein>
    <submittedName>
        <fullName evidence="1">Uncharacterized protein</fullName>
    </submittedName>
</protein>
<sequence length="77" mass="8664">MRLSLGLGQECTRELVETDDCAAVIDANACYNKFRWNAQTLTCIDGTDTKDKQRKVCKCCSCVGTVMCDWAKKQKFC</sequence>
<dbReference type="Proteomes" id="UP000799444">
    <property type="component" value="Unassembled WGS sequence"/>
</dbReference>
<evidence type="ECO:0000313" key="2">
    <source>
        <dbReference type="Proteomes" id="UP000799444"/>
    </source>
</evidence>
<keyword evidence="2" id="KW-1185">Reference proteome</keyword>
<accession>A0A9P4UXZ0</accession>
<evidence type="ECO:0000313" key="1">
    <source>
        <dbReference type="EMBL" id="KAF2729403.1"/>
    </source>
</evidence>
<dbReference type="EMBL" id="ML996246">
    <property type="protein sequence ID" value="KAF2729403.1"/>
    <property type="molecule type" value="Genomic_DNA"/>
</dbReference>
<dbReference type="AlphaFoldDB" id="A0A9P4UXZ0"/>
<dbReference type="OrthoDB" id="5194348at2759"/>
<organism evidence="1 2">
    <name type="scientific">Polyplosphaeria fusca</name>
    <dbReference type="NCBI Taxonomy" id="682080"/>
    <lineage>
        <taxon>Eukaryota</taxon>
        <taxon>Fungi</taxon>
        <taxon>Dikarya</taxon>
        <taxon>Ascomycota</taxon>
        <taxon>Pezizomycotina</taxon>
        <taxon>Dothideomycetes</taxon>
        <taxon>Pleosporomycetidae</taxon>
        <taxon>Pleosporales</taxon>
        <taxon>Tetraplosphaeriaceae</taxon>
        <taxon>Polyplosphaeria</taxon>
    </lineage>
</organism>
<comment type="caution">
    <text evidence="1">The sequence shown here is derived from an EMBL/GenBank/DDBJ whole genome shotgun (WGS) entry which is preliminary data.</text>
</comment>
<gene>
    <name evidence="1" type="ORF">EJ04DRAFT_537867</name>
</gene>
<proteinExistence type="predicted"/>
<name>A0A9P4UXZ0_9PLEO</name>